<dbReference type="PANTHER" id="PTHR42855">
    <property type="entry name" value="ABC TRANSPORTER ATP-BINDING SUBUNIT"/>
    <property type="match status" value="1"/>
</dbReference>
<proteinExistence type="predicted"/>
<dbReference type="KEGG" id="pmq:PM3016_4912"/>
<evidence type="ECO:0000256" key="1">
    <source>
        <dbReference type="ARBA" id="ARBA00022741"/>
    </source>
</evidence>
<keyword evidence="2" id="KW-0067">ATP-binding</keyword>
<feature type="domain" description="ABC transporter" evidence="4">
    <location>
        <begin position="4"/>
        <end position="174"/>
    </location>
</feature>
<organism evidence="5 6">
    <name type="scientific">Paenibacillus mucilaginosus 3016</name>
    <dbReference type="NCBI Taxonomy" id="1116391"/>
    <lineage>
        <taxon>Bacteria</taxon>
        <taxon>Bacillati</taxon>
        <taxon>Bacillota</taxon>
        <taxon>Bacilli</taxon>
        <taxon>Bacillales</taxon>
        <taxon>Paenibacillaceae</taxon>
        <taxon>Paenibacillus</taxon>
    </lineage>
</organism>
<dbReference type="EMBL" id="CP003235">
    <property type="protein sequence ID" value="AFC31644.1"/>
    <property type="molecule type" value="Genomic_DNA"/>
</dbReference>
<dbReference type="AlphaFoldDB" id="H6NLS9"/>
<dbReference type="InterPro" id="IPR051309">
    <property type="entry name" value="ABCF_ATPase"/>
</dbReference>
<dbReference type="STRING" id="1116391.PM3016_4912"/>
<evidence type="ECO:0000313" key="6">
    <source>
        <dbReference type="Proteomes" id="UP000007523"/>
    </source>
</evidence>
<dbReference type="PROSITE" id="PS50893">
    <property type="entry name" value="ABC_TRANSPORTER_2"/>
    <property type="match status" value="2"/>
</dbReference>
<dbReference type="GO" id="GO:0016887">
    <property type="term" value="F:ATP hydrolysis activity"/>
    <property type="evidence" value="ECO:0007669"/>
    <property type="project" value="InterPro"/>
</dbReference>
<dbReference type="HOGENOM" id="CLU_000604_36_0_9"/>
<keyword evidence="6" id="KW-1185">Reference proteome</keyword>
<dbReference type="NCBIfam" id="NF000355">
    <property type="entry name" value="ribo_prot_ABC_F"/>
    <property type="match status" value="1"/>
</dbReference>
<dbReference type="InterPro" id="IPR003593">
    <property type="entry name" value="AAA+_ATPase"/>
</dbReference>
<keyword evidence="1" id="KW-0547">Nucleotide-binding</keyword>
<dbReference type="Gene3D" id="3.40.50.300">
    <property type="entry name" value="P-loop containing nucleotide triphosphate hydrolases"/>
    <property type="match status" value="3"/>
</dbReference>
<evidence type="ECO:0000256" key="2">
    <source>
        <dbReference type="ARBA" id="ARBA00022840"/>
    </source>
</evidence>
<protein>
    <submittedName>
        <fullName evidence="5">ABC transporter</fullName>
    </submittedName>
</protein>
<reference evidence="5 6" key="1">
    <citation type="journal article" date="2012" name="J. Bacteriol.">
        <title>Complete Genome Sequence of Paenibacillus mucilaginosus 3016, a Bacterium Functional as Microbial Fertilizer.</title>
        <authorList>
            <person name="Ma M."/>
            <person name="Wang Z."/>
            <person name="Li L."/>
            <person name="Jiang X."/>
            <person name="Guan D."/>
            <person name="Cao F."/>
            <person name="Chen H."/>
            <person name="Wang X."/>
            <person name="Shen D."/>
            <person name="Du B."/>
            <person name="Li J."/>
        </authorList>
    </citation>
    <scope>NUCLEOTIDE SEQUENCE [LARGE SCALE GENOMIC DNA]</scope>
    <source>
        <strain evidence="5 6">3016</strain>
    </source>
</reference>
<gene>
    <name evidence="5" type="ORF">PM3016_4912</name>
</gene>
<dbReference type="GO" id="GO:0005524">
    <property type="term" value="F:ATP binding"/>
    <property type="evidence" value="ECO:0007669"/>
    <property type="project" value="UniProtKB-KW"/>
</dbReference>
<feature type="domain" description="ABC transporter" evidence="4">
    <location>
        <begin position="269"/>
        <end position="477"/>
    </location>
</feature>
<dbReference type="SMART" id="SM00382">
    <property type="entry name" value="AAA"/>
    <property type="match status" value="2"/>
</dbReference>
<accession>H6NLS9</accession>
<dbReference type="InterPro" id="IPR027417">
    <property type="entry name" value="P-loop_NTPase"/>
</dbReference>
<evidence type="ECO:0000313" key="5">
    <source>
        <dbReference type="EMBL" id="AFC31644.1"/>
    </source>
</evidence>
<evidence type="ECO:0000256" key="3">
    <source>
        <dbReference type="SAM" id="MobiDB-lite"/>
    </source>
</evidence>
<name>H6NLS9_9BACL</name>
<dbReference type="InterPro" id="IPR032781">
    <property type="entry name" value="ABC_tran_Xtn"/>
</dbReference>
<feature type="region of interest" description="Disordered" evidence="3">
    <location>
        <begin position="196"/>
        <end position="226"/>
    </location>
</feature>
<evidence type="ECO:0000259" key="4">
    <source>
        <dbReference type="PROSITE" id="PS50893"/>
    </source>
</evidence>
<dbReference type="InterPro" id="IPR003439">
    <property type="entry name" value="ABC_transporter-like_ATP-bd"/>
</dbReference>
<dbReference type="SUPFAM" id="SSF52540">
    <property type="entry name" value="P-loop containing nucleoside triphosphate hydrolases"/>
    <property type="match status" value="2"/>
</dbReference>
<dbReference type="Proteomes" id="UP000007523">
    <property type="component" value="Chromosome"/>
</dbReference>
<dbReference type="CDD" id="cd03221">
    <property type="entry name" value="ABCF_EF-3"/>
    <property type="match status" value="2"/>
</dbReference>
<dbReference type="Pfam" id="PF12848">
    <property type="entry name" value="ABC_tran_Xtn"/>
    <property type="match status" value="1"/>
</dbReference>
<sequence>MSRIEVNGLQHGVGHRPLLRADRLRIEERERIGIVGRNGAGKTTLLRILAGEIEPDEGHVTRRGTLGVIPQFKEDGQGSGGEITIRVVEAVMAEDPDLLFADEPTTHLDEAHTERLEERLRGVRGALVVISHDRVFLDRVCTQIWEVDGGEVRVYPGDYSAYERQKQLERRQHREKYEAYVEKRSALERAIRLKDQKAAGAMKPPSRLGSSEARMGKDYRGSTQAGIHQAKKALETRLSKLEKVDKPVEPPEVKLSVPMPPLAKNRVLLEVQDLEASAGERGLWSRVSFRLRFGEKAALLGPNGCGKTTLLRRILDGGAGVRLAPGVKPGYFSQTLELLDLECSVLDNVRETSVHGDGLARLVLARLLLRGDDVFKRTGDLSGGERVKTALAKLVLSEAHLLVLDEPTNYLDTPSLEALEGLLAGYPGTVLYVSHDRRFVERTAGRILEIRDGRLHSYDGGYGAYREQRDRGAAPQPAENDAAGELMQVELRLAEVLGRLSLPGTPDVEKLDAEFQELVKRRRALREAVKPI</sequence>
<dbReference type="PANTHER" id="PTHR42855:SF2">
    <property type="entry name" value="DRUG RESISTANCE ABC TRANSPORTER,ATP-BINDING PROTEIN"/>
    <property type="match status" value="1"/>
</dbReference>
<dbReference type="Pfam" id="PF00005">
    <property type="entry name" value="ABC_tran"/>
    <property type="match status" value="2"/>
</dbReference>
<dbReference type="RefSeq" id="WP_014371298.1">
    <property type="nucleotide sequence ID" value="NC_016935.1"/>
</dbReference>